<dbReference type="Proteomes" id="UP000298438">
    <property type="component" value="Unassembled WGS sequence"/>
</dbReference>
<keyword evidence="7" id="KW-0411">Iron-sulfur</keyword>
<keyword evidence="2" id="KW-0813">Transport</keyword>
<name>A0A4Y9SMZ1_9BURK</name>
<protein>
    <submittedName>
        <fullName evidence="10">2Fe-2S iron-sulfur cluster binding domain-containing protein</fullName>
    </submittedName>
</protein>
<evidence type="ECO:0000313" key="11">
    <source>
        <dbReference type="Proteomes" id="UP000298438"/>
    </source>
</evidence>
<reference evidence="10 11" key="1">
    <citation type="submission" date="2019-03" db="EMBL/GenBank/DDBJ databases">
        <title>Draft Genome Sequence of Massilia arenosa sp. nov., a Novel Massilia Species Isolated from a Sandy-loam Maize Soil.</title>
        <authorList>
            <person name="Raths R."/>
            <person name="Peta V."/>
            <person name="Bucking H."/>
        </authorList>
    </citation>
    <scope>NUCLEOTIDE SEQUENCE [LARGE SCALE GENOMIC DNA]</scope>
    <source>
        <strain evidence="10 11">MC02</strain>
    </source>
</reference>
<dbReference type="EMBL" id="SPVF01000047">
    <property type="protein sequence ID" value="TFW27811.1"/>
    <property type="molecule type" value="Genomic_DNA"/>
</dbReference>
<dbReference type="OrthoDB" id="9806195at2"/>
<feature type="domain" description="2Fe-2S ferredoxin-type" evidence="9">
    <location>
        <begin position="4"/>
        <end position="88"/>
    </location>
</feature>
<evidence type="ECO:0000313" key="10">
    <source>
        <dbReference type="EMBL" id="TFW27811.1"/>
    </source>
</evidence>
<keyword evidence="4" id="KW-0479">Metal-binding</keyword>
<evidence type="ECO:0000256" key="5">
    <source>
        <dbReference type="ARBA" id="ARBA00022982"/>
    </source>
</evidence>
<gene>
    <name evidence="10" type="ORF">E4L96_03280</name>
</gene>
<dbReference type="InterPro" id="IPR036010">
    <property type="entry name" value="2Fe-2S_ferredoxin-like_sf"/>
</dbReference>
<dbReference type="GO" id="GO:0046872">
    <property type="term" value="F:metal ion binding"/>
    <property type="evidence" value="ECO:0007669"/>
    <property type="project" value="UniProtKB-KW"/>
</dbReference>
<keyword evidence="3" id="KW-0001">2Fe-2S</keyword>
<dbReference type="PANTHER" id="PTHR43112:SF3">
    <property type="entry name" value="FERREDOXIN-2, CHLOROPLASTIC"/>
    <property type="match status" value="1"/>
</dbReference>
<evidence type="ECO:0000256" key="2">
    <source>
        <dbReference type="ARBA" id="ARBA00022448"/>
    </source>
</evidence>
<evidence type="ECO:0000256" key="7">
    <source>
        <dbReference type="ARBA" id="ARBA00023014"/>
    </source>
</evidence>
<accession>A0A4Y9SMZ1</accession>
<evidence type="ECO:0000256" key="8">
    <source>
        <dbReference type="ARBA" id="ARBA00034078"/>
    </source>
</evidence>
<dbReference type="Gene3D" id="3.10.20.30">
    <property type="match status" value="1"/>
</dbReference>
<sequence>MATYRITFARSGASIEAPDDLPVLLAAERAGYVMASSCRNGTCRTCLRQLSAGAVGYRIEWPGLSADEKRDGWFLPCVAYPRSDLTIA</sequence>
<comment type="similarity">
    <text evidence="1">Belongs to the 2Fe2S plant-type ferredoxin family.</text>
</comment>
<keyword evidence="5" id="KW-0249">Electron transport</keyword>
<dbReference type="Pfam" id="PF00111">
    <property type="entry name" value="Fer2"/>
    <property type="match status" value="1"/>
</dbReference>
<dbReference type="AlphaFoldDB" id="A0A4Y9SMZ1"/>
<dbReference type="InterPro" id="IPR012675">
    <property type="entry name" value="Beta-grasp_dom_sf"/>
</dbReference>
<keyword evidence="11" id="KW-1185">Reference proteome</keyword>
<dbReference type="SUPFAM" id="SSF54292">
    <property type="entry name" value="2Fe-2S ferredoxin-like"/>
    <property type="match status" value="1"/>
</dbReference>
<evidence type="ECO:0000259" key="9">
    <source>
        <dbReference type="PROSITE" id="PS51085"/>
    </source>
</evidence>
<dbReference type="CDD" id="cd00207">
    <property type="entry name" value="fer2"/>
    <property type="match status" value="1"/>
</dbReference>
<dbReference type="GO" id="GO:0051537">
    <property type="term" value="F:2 iron, 2 sulfur cluster binding"/>
    <property type="evidence" value="ECO:0007669"/>
    <property type="project" value="UniProtKB-KW"/>
</dbReference>
<dbReference type="RefSeq" id="WP_135205813.1">
    <property type="nucleotide sequence ID" value="NZ_SPVF01000047.1"/>
</dbReference>
<dbReference type="PANTHER" id="PTHR43112">
    <property type="entry name" value="FERREDOXIN"/>
    <property type="match status" value="1"/>
</dbReference>
<evidence type="ECO:0000256" key="1">
    <source>
        <dbReference type="ARBA" id="ARBA00007874"/>
    </source>
</evidence>
<organism evidence="10 11">
    <name type="scientific">Zemynaea arenosa</name>
    <dbReference type="NCBI Taxonomy" id="2561931"/>
    <lineage>
        <taxon>Bacteria</taxon>
        <taxon>Pseudomonadati</taxon>
        <taxon>Pseudomonadota</taxon>
        <taxon>Betaproteobacteria</taxon>
        <taxon>Burkholderiales</taxon>
        <taxon>Oxalobacteraceae</taxon>
        <taxon>Telluria group</taxon>
        <taxon>Zemynaea</taxon>
    </lineage>
</organism>
<evidence type="ECO:0000256" key="3">
    <source>
        <dbReference type="ARBA" id="ARBA00022714"/>
    </source>
</evidence>
<proteinExistence type="inferred from homology"/>
<evidence type="ECO:0000256" key="6">
    <source>
        <dbReference type="ARBA" id="ARBA00023004"/>
    </source>
</evidence>
<evidence type="ECO:0000256" key="4">
    <source>
        <dbReference type="ARBA" id="ARBA00022723"/>
    </source>
</evidence>
<keyword evidence="6" id="KW-0408">Iron</keyword>
<comment type="caution">
    <text evidence="10">The sequence shown here is derived from an EMBL/GenBank/DDBJ whole genome shotgun (WGS) entry which is preliminary data.</text>
</comment>
<dbReference type="PROSITE" id="PS51085">
    <property type="entry name" value="2FE2S_FER_2"/>
    <property type="match status" value="1"/>
</dbReference>
<comment type="cofactor">
    <cofactor evidence="8">
        <name>[2Fe-2S] cluster</name>
        <dbReference type="ChEBI" id="CHEBI:190135"/>
    </cofactor>
</comment>
<dbReference type="InterPro" id="IPR001041">
    <property type="entry name" value="2Fe-2S_ferredoxin-type"/>
</dbReference>